<organism evidence="2 3">
    <name type="scientific">Aspergillus japonicus CBS 114.51</name>
    <dbReference type="NCBI Taxonomy" id="1448312"/>
    <lineage>
        <taxon>Eukaryota</taxon>
        <taxon>Fungi</taxon>
        <taxon>Dikarya</taxon>
        <taxon>Ascomycota</taxon>
        <taxon>Pezizomycotina</taxon>
        <taxon>Eurotiomycetes</taxon>
        <taxon>Eurotiomycetidae</taxon>
        <taxon>Eurotiales</taxon>
        <taxon>Aspergillaceae</taxon>
        <taxon>Aspergillus</taxon>
        <taxon>Aspergillus subgen. Circumdati</taxon>
    </lineage>
</organism>
<protein>
    <submittedName>
        <fullName evidence="2">Uncharacterized protein</fullName>
    </submittedName>
</protein>
<feature type="transmembrane region" description="Helical" evidence="1">
    <location>
        <begin position="88"/>
        <end position="111"/>
    </location>
</feature>
<sequence length="130" mass="14691">MCLSYAVLHAYFFFALWCYRTCCSMVCMYMTLESGTDPEKKCHAGKGSGTPKSRVVQMHDLDAIPPARRRGGFTSPCWEVGGRRRSSVLFIAYTYVLVLVLVLVLVHYAHVQRSKKLRLRNMLASGTTYG</sequence>
<keyword evidence="1" id="KW-0812">Transmembrane</keyword>
<reference evidence="2 3" key="1">
    <citation type="submission" date="2018-02" db="EMBL/GenBank/DDBJ databases">
        <title>The genomes of Aspergillus section Nigri reveals drivers in fungal speciation.</title>
        <authorList>
            <consortium name="DOE Joint Genome Institute"/>
            <person name="Vesth T.C."/>
            <person name="Nybo J."/>
            <person name="Theobald S."/>
            <person name="Brandl J."/>
            <person name="Frisvad J.C."/>
            <person name="Nielsen K.F."/>
            <person name="Lyhne E.K."/>
            <person name="Kogle M.E."/>
            <person name="Kuo A."/>
            <person name="Riley R."/>
            <person name="Clum A."/>
            <person name="Nolan M."/>
            <person name="Lipzen A."/>
            <person name="Salamov A."/>
            <person name="Henrissat B."/>
            <person name="Wiebenga A."/>
            <person name="De vries R.P."/>
            <person name="Grigoriev I.V."/>
            <person name="Mortensen U.H."/>
            <person name="Andersen M.R."/>
            <person name="Baker S.E."/>
        </authorList>
    </citation>
    <scope>NUCLEOTIDE SEQUENCE [LARGE SCALE GENOMIC DNA]</scope>
    <source>
        <strain evidence="2 3">CBS 114.51</strain>
    </source>
</reference>
<dbReference type="RefSeq" id="XP_025531532.1">
    <property type="nucleotide sequence ID" value="XM_025666424.1"/>
</dbReference>
<dbReference type="Proteomes" id="UP000249497">
    <property type="component" value="Unassembled WGS sequence"/>
</dbReference>
<proteinExistence type="predicted"/>
<dbReference type="GeneID" id="37170116"/>
<evidence type="ECO:0000313" key="2">
    <source>
        <dbReference type="EMBL" id="RAH85638.1"/>
    </source>
</evidence>
<keyword evidence="1" id="KW-0472">Membrane</keyword>
<accession>A0A8T8XC94</accession>
<dbReference type="EMBL" id="KZ824774">
    <property type="protein sequence ID" value="RAH85638.1"/>
    <property type="molecule type" value="Genomic_DNA"/>
</dbReference>
<feature type="transmembrane region" description="Helical" evidence="1">
    <location>
        <begin position="12"/>
        <end position="32"/>
    </location>
</feature>
<keyword evidence="1" id="KW-1133">Transmembrane helix</keyword>
<name>A0A8T8XC94_ASPJA</name>
<dbReference type="AlphaFoldDB" id="A0A8T8XC94"/>
<gene>
    <name evidence="2" type="ORF">BO86DRAFT_162259</name>
</gene>
<evidence type="ECO:0000313" key="3">
    <source>
        <dbReference type="Proteomes" id="UP000249497"/>
    </source>
</evidence>
<evidence type="ECO:0000256" key="1">
    <source>
        <dbReference type="SAM" id="Phobius"/>
    </source>
</evidence>
<keyword evidence="3" id="KW-1185">Reference proteome</keyword>